<evidence type="ECO:0000313" key="3">
    <source>
        <dbReference type="EMBL" id="MFH5240527.1"/>
    </source>
</evidence>
<dbReference type="EMBL" id="JBIMSP010000001">
    <property type="protein sequence ID" value="MFH5240527.1"/>
    <property type="molecule type" value="Genomic_DNA"/>
</dbReference>
<dbReference type="RefSeq" id="WP_395113122.1">
    <property type="nucleotide sequence ID" value="NZ_JBIMSN010000003.1"/>
</dbReference>
<dbReference type="EMBL" id="JBIMSN010000003">
    <property type="protein sequence ID" value="MFH5227267.1"/>
    <property type="molecule type" value="Genomic_DNA"/>
</dbReference>
<keyword evidence="6" id="KW-1185">Reference proteome</keyword>
<dbReference type="Proteomes" id="UP001609219">
    <property type="component" value="Unassembled WGS sequence"/>
</dbReference>
<dbReference type="Proteomes" id="UP001609176">
    <property type="component" value="Unassembled WGS sequence"/>
</dbReference>
<evidence type="ECO:0000313" key="2">
    <source>
        <dbReference type="EMBL" id="MFH5227267.1"/>
    </source>
</evidence>
<gene>
    <name evidence="3" type="ORF">ACHIPV_01345</name>
    <name evidence="1" type="ORF">ACHIPZ_05480</name>
    <name evidence="2" type="ORF">ACHIRB_01495</name>
</gene>
<protein>
    <submittedName>
        <fullName evidence="3">Heparin-binding hemagglutinin</fullName>
    </submittedName>
</protein>
<dbReference type="EMBL" id="JBIMSO010000026">
    <property type="protein sequence ID" value="MFH5207667.1"/>
    <property type="molecule type" value="Genomic_DNA"/>
</dbReference>
<organism evidence="3 5">
    <name type="scientific">Antrihabitans spumae</name>
    <dbReference type="NCBI Taxonomy" id="3373370"/>
    <lineage>
        <taxon>Bacteria</taxon>
        <taxon>Bacillati</taxon>
        <taxon>Actinomycetota</taxon>
        <taxon>Actinomycetes</taxon>
        <taxon>Mycobacteriales</taxon>
        <taxon>Nocardiaceae</taxon>
        <taxon>Antrihabitans</taxon>
    </lineage>
</organism>
<sequence>MTAPTEEKITPAVTKPLYATVGVTDVAAQTVSDVVSKLRQRTENPDLSGVIDDARDRIASLRSELPADLTELREKLPADLAELREKLTIEDLRKFADDYRQSTIDLYTDLAERGEATVDRLRNGSVVERGLERAEDLYGDAFSLTSEALGKVSEGTRTVGEQAAKYAALAADKVDEAKATIAKKAPAKTA</sequence>
<dbReference type="Proteomes" id="UP001609175">
    <property type="component" value="Unassembled WGS sequence"/>
</dbReference>
<evidence type="ECO:0000313" key="4">
    <source>
        <dbReference type="Proteomes" id="UP001609175"/>
    </source>
</evidence>
<name>A0ABW7KHZ5_9NOCA</name>
<evidence type="ECO:0000313" key="6">
    <source>
        <dbReference type="Proteomes" id="UP001609219"/>
    </source>
</evidence>
<evidence type="ECO:0000313" key="1">
    <source>
        <dbReference type="EMBL" id="MFH5207667.1"/>
    </source>
</evidence>
<proteinExistence type="predicted"/>
<reference evidence="4 5" key="1">
    <citation type="submission" date="2024-10" db="EMBL/GenBank/DDBJ databases">
        <authorList>
            <person name="Riesco R."/>
        </authorList>
    </citation>
    <scope>NUCLEOTIDE SEQUENCE [LARGE SCALE GENOMIC DNA]</scope>
    <source>
        <strain evidence="3 5">NCIMB 15448</strain>
        <strain evidence="1 4">NCIMB 15449</strain>
        <strain evidence="2 6">NCIMB 15450</strain>
    </source>
</reference>
<accession>A0ABW7KHZ5</accession>
<comment type="caution">
    <text evidence="3">The sequence shown here is derived from an EMBL/GenBank/DDBJ whole genome shotgun (WGS) entry which is preliminary data.</text>
</comment>
<dbReference type="SUPFAM" id="SSF47162">
    <property type="entry name" value="Apolipoprotein"/>
    <property type="match status" value="1"/>
</dbReference>
<evidence type="ECO:0000313" key="5">
    <source>
        <dbReference type="Proteomes" id="UP001609176"/>
    </source>
</evidence>